<dbReference type="GO" id="GO:0005576">
    <property type="term" value="C:extracellular region"/>
    <property type="evidence" value="ECO:0007669"/>
    <property type="project" value="UniProtKB-SubCell"/>
</dbReference>
<feature type="domain" description="Flagellin C-terminal" evidence="5">
    <location>
        <begin position="250"/>
        <end position="335"/>
    </location>
</feature>
<dbReference type="InterPro" id="IPR001029">
    <property type="entry name" value="Flagellin_N"/>
</dbReference>
<keyword evidence="6" id="KW-0966">Cell projection</keyword>
<dbReference type="InterPro" id="IPR001492">
    <property type="entry name" value="Flagellin"/>
</dbReference>
<dbReference type="EMBL" id="HM454281">
    <property type="protein sequence ID" value="ADI87719.1"/>
    <property type="molecule type" value="Genomic_DNA"/>
</dbReference>
<comment type="function">
    <text evidence="3">Flagellin is the subunit protein which polymerizes to form the filaments of bacterial flagella.</text>
</comment>
<dbReference type="InterPro" id="IPR046358">
    <property type="entry name" value="Flagellin_C"/>
</dbReference>
<keyword evidence="6" id="KW-0282">Flagellum</keyword>
<dbReference type="Pfam" id="PF00669">
    <property type="entry name" value="Flagellin_N"/>
    <property type="match status" value="1"/>
</dbReference>
<dbReference type="AlphaFoldDB" id="D9MP30"/>
<protein>
    <recommendedName>
        <fullName evidence="3">Flagellin</fullName>
    </recommendedName>
</protein>
<evidence type="ECO:0000313" key="6">
    <source>
        <dbReference type="EMBL" id="ADI87719.1"/>
    </source>
</evidence>
<dbReference type="PRINTS" id="PR00207">
    <property type="entry name" value="FLAGELLIN"/>
</dbReference>
<dbReference type="Gene3D" id="1.20.1330.10">
    <property type="entry name" value="f41 fragment of flagellin, N-terminal domain"/>
    <property type="match status" value="1"/>
</dbReference>
<evidence type="ECO:0000256" key="1">
    <source>
        <dbReference type="ARBA" id="ARBA00005709"/>
    </source>
</evidence>
<dbReference type="SUPFAM" id="SSF64518">
    <property type="entry name" value="Phase 1 flagellin"/>
    <property type="match status" value="1"/>
</dbReference>
<reference evidence="6" key="1">
    <citation type="journal article" date="2011" name="Appl. Environ. Microbiol.">
        <title>Metagenomic analysis reveals unexpected subgenomic diversity of magnetotactic bacteria within the phylum Nitrospirae.</title>
        <authorList>
            <person name="Lin W."/>
            <person name="Jogler C."/>
            <person name="Schuler D."/>
            <person name="Pan Y."/>
        </authorList>
    </citation>
    <scope>NUCLEOTIDE SEQUENCE</scope>
</reference>
<keyword evidence="2 3" id="KW-0975">Bacterial flagellum</keyword>
<feature type="domain" description="Flagellin N-terminal" evidence="4">
    <location>
        <begin position="5"/>
        <end position="140"/>
    </location>
</feature>
<dbReference type="PANTHER" id="PTHR42792:SF2">
    <property type="entry name" value="FLAGELLIN"/>
    <property type="match status" value="1"/>
</dbReference>
<dbReference type="InterPro" id="IPR042187">
    <property type="entry name" value="Flagellin_C_sub2"/>
</dbReference>
<comment type="subcellular location">
    <subcellularLocation>
        <location evidence="3">Secreted</location>
    </subcellularLocation>
    <subcellularLocation>
        <location evidence="3">Bacterial flagellum</location>
    </subcellularLocation>
</comment>
<name>D9MP30_9BACT</name>
<dbReference type="Pfam" id="PF00700">
    <property type="entry name" value="Flagellin_C"/>
    <property type="match status" value="1"/>
</dbReference>
<evidence type="ECO:0000256" key="3">
    <source>
        <dbReference type="RuleBase" id="RU362073"/>
    </source>
</evidence>
<dbReference type="Gene3D" id="6.10.280.190">
    <property type="match status" value="1"/>
</dbReference>
<sequence length="336" mass="35413">MAFVINTNISSINAQRNLMRVQSPLQEAMQRLSSGLRINSAKDDAAGLAIVTRMTTQTRGLTVAIRNANDGISMVQTGEGALEEVTNNLQRMRELSVQALSGQYGASDIGFMQQEVNALIEEVGRIAEQTSFNNKKLLAGGFGSRLAVAYMASDTTIDIHIASMNSDVLGGKTFTATGKDGAFMMLKDIHTATTVGIQGVGDGSWQSGAGAPYAWSVTAKAQIGYTGQASLLVNDSTTLTGLASRASNAIAIIDGALSAVTNARSYMGAKANQFDAVVRNLSNIVETTMASRSRIYDADFAAETASLTKYMIMQQSGISVLSQANSSPQGVLSLLK</sequence>
<evidence type="ECO:0000256" key="2">
    <source>
        <dbReference type="ARBA" id="ARBA00023143"/>
    </source>
</evidence>
<proteinExistence type="inferred from homology"/>
<dbReference type="GO" id="GO:0005198">
    <property type="term" value="F:structural molecule activity"/>
    <property type="evidence" value="ECO:0007669"/>
    <property type="project" value="UniProtKB-UniRule"/>
</dbReference>
<comment type="similarity">
    <text evidence="1 3">Belongs to the bacterial flagellin family.</text>
</comment>
<accession>D9MP30</accession>
<organism evidence="6">
    <name type="scientific">uncultured Nitrospirae bacterium MY3-5B</name>
    <dbReference type="NCBI Taxonomy" id="798578"/>
    <lineage>
        <taxon>Bacteria</taxon>
        <taxon>Pseudomonadati</taxon>
        <taxon>Nitrospirota</taxon>
        <taxon>environmental samples</taxon>
    </lineage>
</organism>
<keyword evidence="6" id="KW-0969">Cilium</keyword>
<dbReference type="PANTHER" id="PTHR42792">
    <property type="entry name" value="FLAGELLIN"/>
    <property type="match status" value="1"/>
</dbReference>
<evidence type="ECO:0000259" key="4">
    <source>
        <dbReference type="Pfam" id="PF00669"/>
    </source>
</evidence>
<keyword evidence="3" id="KW-0964">Secreted</keyword>
<dbReference type="Gene3D" id="6.10.10.10">
    <property type="entry name" value="Flagellar export chaperone, C-terminal domain"/>
    <property type="match status" value="1"/>
</dbReference>
<gene>
    <name evidence="6" type="ORF">LW3_0160</name>
</gene>
<evidence type="ECO:0000259" key="5">
    <source>
        <dbReference type="Pfam" id="PF00700"/>
    </source>
</evidence>
<dbReference type="GO" id="GO:0009288">
    <property type="term" value="C:bacterial-type flagellum"/>
    <property type="evidence" value="ECO:0007669"/>
    <property type="project" value="UniProtKB-SubCell"/>
</dbReference>